<feature type="transmembrane region" description="Helical" evidence="1">
    <location>
        <begin position="171"/>
        <end position="188"/>
    </location>
</feature>
<protein>
    <submittedName>
        <fullName evidence="2">Uncharacterized protein</fullName>
    </submittedName>
</protein>
<organism evidence="2">
    <name type="scientific">viral metagenome</name>
    <dbReference type="NCBI Taxonomy" id="1070528"/>
    <lineage>
        <taxon>unclassified sequences</taxon>
        <taxon>metagenomes</taxon>
        <taxon>organismal metagenomes</taxon>
    </lineage>
</organism>
<evidence type="ECO:0000256" key="1">
    <source>
        <dbReference type="SAM" id="Phobius"/>
    </source>
</evidence>
<keyword evidence="1" id="KW-0812">Transmembrane</keyword>
<dbReference type="Gene3D" id="2.60.120.200">
    <property type="match status" value="1"/>
</dbReference>
<keyword evidence="1" id="KW-0472">Membrane</keyword>
<reference evidence="2" key="1">
    <citation type="journal article" date="2020" name="Nature">
        <title>Giant virus diversity and host interactions through global metagenomics.</title>
        <authorList>
            <person name="Schulz F."/>
            <person name="Roux S."/>
            <person name="Paez-Espino D."/>
            <person name="Jungbluth S."/>
            <person name="Walsh D.A."/>
            <person name="Denef V.J."/>
            <person name="McMahon K.D."/>
            <person name="Konstantinidis K.T."/>
            <person name="Eloe-Fadrosh E.A."/>
            <person name="Kyrpides N.C."/>
            <person name="Woyke T."/>
        </authorList>
    </citation>
    <scope>NUCLEOTIDE SEQUENCE</scope>
    <source>
        <strain evidence="2">GVMAG-M-3300024261-26</strain>
    </source>
</reference>
<dbReference type="Pfam" id="PF13385">
    <property type="entry name" value="Laminin_G_3"/>
    <property type="match status" value="1"/>
</dbReference>
<feature type="transmembrane region" description="Helical" evidence="1">
    <location>
        <begin position="138"/>
        <end position="159"/>
    </location>
</feature>
<sequence>MTNISESLKADSYLYVNIILFLILTLVLVSDMKTIKSENDNPHRSNSKETAKLILSGTGALGVLAYIAMYFSSQNLNQWHKYYYMFLGTLFTIYSYLTFSYYSIFNRSMGIVLSMIAIVGLAMVFDIFANYFKSMRGVASFATYLIFYIPCLLLNFVNYIVDEFRLTAKPVLVLFFIEIILLLLYMYLPKLLVQVSLKDGISIMQDYAYLNSENSIPMNEVVYMDTKATNIASDMDKQIRSNYGLSMWTYLNNYSTSMSSYNKESTIFDYGNGKPKVTLFNDEKQPNTMDVYRIYFSDKLNTTNHNENFYEIKLPSQKWNHLFFNYTPRHVDFYVNGKLERTYYLKENLPTYHDSDVVTTGSENGLSGAIANIRYYNKNLSSREVANIYNISMNSDPPVIKLLK</sequence>
<dbReference type="SUPFAM" id="SSF49899">
    <property type="entry name" value="Concanavalin A-like lectins/glucanases"/>
    <property type="match status" value="1"/>
</dbReference>
<dbReference type="InterPro" id="IPR013320">
    <property type="entry name" value="ConA-like_dom_sf"/>
</dbReference>
<dbReference type="EMBL" id="MN740228">
    <property type="protein sequence ID" value="QHT94617.1"/>
    <property type="molecule type" value="Genomic_DNA"/>
</dbReference>
<feature type="transmembrane region" description="Helical" evidence="1">
    <location>
        <begin position="83"/>
        <end position="104"/>
    </location>
</feature>
<feature type="transmembrane region" description="Helical" evidence="1">
    <location>
        <begin position="111"/>
        <end position="132"/>
    </location>
</feature>
<feature type="transmembrane region" description="Helical" evidence="1">
    <location>
        <begin position="12"/>
        <end position="32"/>
    </location>
</feature>
<dbReference type="AlphaFoldDB" id="A0A6C0IRW3"/>
<name>A0A6C0IRW3_9ZZZZ</name>
<proteinExistence type="predicted"/>
<keyword evidence="1" id="KW-1133">Transmembrane helix</keyword>
<evidence type="ECO:0000313" key="2">
    <source>
        <dbReference type="EMBL" id="QHT94617.1"/>
    </source>
</evidence>
<accession>A0A6C0IRW3</accession>
<feature type="transmembrane region" description="Helical" evidence="1">
    <location>
        <begin position="53"/>
        <end position="71"/>
    </location>
</feature>